<keyword evidence="6" id="KW-1185">Reference proteome</keyword>
<evidence type="ECO:0000259" key="4">
    <source>
        <dbReference type="PROSITE" id="PS01124"/>
    </source>
</evidence>
<dbReference type="Gene3D" id="1.10.10.60">
    <property type="entry name" value="Homeodomain-like"/>
    <property type="match status" value="1"/>
</dbReference>
<dbReference type="PANTHER" id="PTHR46796:SF13">
    <property type="entry name" value="HTH-TYPE TRANSCRIPTIONAL ACTIVATOR RHAS"/>
    <property type="match status" value="1"/>
</dbReference>
<dbReference type="GO" id="GO:0003700">
    <property type="term" value="F:DNA-binding transcription factor activity"/>
    <property type="evidence" value="ECO:0007669"/>
    <property type="project" value="InterPro"/>
</dbReference>
<dbReference type="Pfam" id="PF12852">
    <property type="entry name" value="Cupin_6"/>
    <property type="match status" value="1"/>
</dbReference>
<dbReference type="STRING" id="504805.SAMN05421505_104267"/>
<sequence length="291" mass="31612">MTMRTPWAVNVNDRAPLTLVLVTRGACRLAPDNGADSELLTCGDVALVKGPHPYRVTDAEGSDDIAIIDEHQRCRSPTGEPLDLTYRHGLRHWGNDSDGPDQAIVASYTTVSSVGERILNVLPTVVKAPSGTALPGLIGVLLGELHADSPGQTAMLDRLIDAITITTVRTWATTSSAGAWLAGIDDEPVRMVLDVIHTRPEQRWTLNTLAAHARVSRSGLAARFTAQIGTPPMTYLTRWRLSLARDMLTDPYTTLDTIAARVGYSSAYSLSTAFTREYRTSPSAYRRTLTT</sequence>
<accession>A0A1G7UJ97</accession>
<dbReference type="InterPro" id="IPR009057">
    <property type="entry name" value="Homeodomain-like_sf"/>
</dbReference>
<dbReference type="SMART" id="SM00342">
    <property type="entry name" value="HTH_ARAC"/>
    <property type="match status" value="1"/>
</dbReference>
<keyword evidence="1" id="KW-0805">Transcription regulation</keyword>
<dbReference type="PANTHER" id="PTHR46796">
    <property type="entry name" value="HTH-TYPE TRANSCRIPTIONAL ACTIVATOR RHAS-RELATED"/>
    <property type="match status" value="1"/>
</dbReference>
<dbReference type="InterPro" id="IPR018060">
    <property type="entry name" value="HTH_AraC"/>
</dbReference>
<dbReference type="InterPro" id="IPR050204">
    <property type="entry name" value="AraC_XylS_family_regulators"/>
</dbReference>
<evidence type="ECO:0000313" key="5">
    <source>
        <dbReference type="EMBL" id="SDG47149.1"/>
    </source>
</evidence>
<protein>
    <submittedName>
        <fullName evidence="5">AraC-type DNA-binding protein</fullName>
    </submittedName>
</protein>
<name>A0A1G7UJ97_9ACTN</name>
<proteinExistence type="predicted"/>
<dbReference type="InterPro" id="IPR032783">
    <property type="entry name" value="AraC_lig"/>
</dbReference>
<evidence type="ECO:0000256" key="2">
    <source>
        <dbReference type="ARBA" id="ARBA00023125"/>
    </source>
</evidence>
<dbReference type="Proteomes" id="UP000198923">
    <property type="component" value="Unassembled WGS sequence"/>
</dbReference>
<gene>
    <name evidence="5" type="ORF">SAMN05421505_104267</name>
</gene>
<dbReference type="EMBL" id="FNCN01000004">
    <property type="protein sequence ID" value="SDG47149.1"/>
    <property type="molecule type" value="Genomic_DNA"/>
</dbReference>
<dbReference type="Pfam" id="PF12833">
    <property type="entry name" value="HTH_18"/>
    <property type="match status" value="1"/>
</dbReference>
<dbReference type="PROSITE" id="PS01124">
    <property type="entry name" value="HTH_ARAC_FAMILY_2"/>
    <property type="match status" value="1"/>
</dbReference>
<keyword evidence="3" id="KW-0804">Transcription</keyword>
<evidence type="ECO:0000256" key="3">
    <source>
        <dbReference type="ARBA" id="ARBA00023163"/>
    </source>
</evidence>
<dbReference type="SUPFAM" id="SSF46689">
    <property type="entry name" value="Homeodomain-like"/>
    <property type="match status" value="2"/>
</dbReference>
<dbReference type="AlphaFoldDB" id="A0A1G7UJ97"/>
<keyword evidence="2 5" id="KW-0238">DNA-binding</keyword>
<dbReference type="PROSITE" id="PS00041">
    <property type="entry name" value="HTH_ARAC_FAMILY_1"/>
    <property type="match status" value="1"/>
</dbReference>
<reference evidence="5 6" key="1">
    <citation type="submission" date="2016-10" db="EMBL/GenBank/DDBJ databases">
        <authorList>
            <person name="de Groot N.N."/>
        </authorList>
    </citation>
    <scope>NUCLEOTIDE SEQUENCE [LARGE SCALE GENOMIC DNA]</scope>
    <source>
        <strain evidence="5 6">CPCC 201354</strain>
    </source>
</reference>
<evidence type="ECO:0000256" key="1">
    <source>
        <dbReference type="ARBA" id="ARBA00023015"/>
    </source>
</evidence>
<feature type="domain" description="HTH araC/xylS-type" evidence="4">
    <location>
        <begin position="190"/>
        <end position="288"/>
    </location>
</feature>
<dbReference type="GO" id="GO:0043565">
    <property type="term" value="F:sequence-specific DNA binding"/>
    <property type="evidence" value="ECO:0007669"/>
    <property type="project" value="InterPro"/>
</dbReference>
<organism evidence="5 6">
    <name type="scientific">Sinosporangium album</name>
    <dbReference type="NCBI Taxonomy" id="504805"/>
    <lineage>
        <taxon>Bacteria</taxon>
        <taxon>Bacillati</taxon>
        <taxon>Actinomycetota</taxon>
        <taxon>Actinomycetes</taxon>
        <taxon>Streptosporangiales</taxon>
        <taxon>Streptosporangiaceae</taxon>
        <taxon>Sinosporangium</taxon>
    </lineage>
</organism>
<evidence type="ECO:0000313" key="6">
    <source>
        <dbReference type="Proteomes" id="UP000198923"/>
    </source>
</evidence>
<dbReference type="InterPro" id="IPR018062">
    <property type="entry name" value="HTH_AraC-typ_CS"/>
</dbReference>